<keyword evidence="2" id="KW-1185">Reference proteome</keyword>
<dbReference type="InterPro" id="IPR052637">
    <property type="entry name" value="KLHDC3-like"/>
</dbReference>
<organism evidence="1 2">
    <name type="scientific">Amphibalanus amphitrite</name>
    <name type="common">Striped barnacle</name>
    <name type="synonym">Balanus amphitrite</name>
    <dbReference type="NCBI Taxonomy" id="1232801"/>
    <lineage>
        <taxon>Eukaryota</taxon>
        <taxon>Metazoa</taxon>
        <taxon>Ecdysozoa</taxon>
        <taxon>Arthropoda</taxon>
        <taxon>Crustacea</taxon>
        <taxon>Multicrustacea</taxon>
        <taxon>Cirripedia</taxon>
        <taxon>Thoracica</taxon>
        <taxon>Thoracicalcarea</taxon>
        <taxon>Balanomorpha</taxon>
        <taxon>Balanoidea</taxon>
        <taxon>Balanidae</taxon>
        <taxon>Amphibalaninae</taxon>
        <taxon>Amphibalanus</taxon>
    </lineage>
</organism>
<reference evidence="1 2" key="1">
    <citation type="submission" date="2019-07" db="EMBL/GenBank/DDBJ databases">
        <title>Draft genome assembly of a fouling barnacle, Amphibalanus amphitrite (Darwin, 1854): The first reference genome for Thecostraca.</title>
        <authorList>
            <person name="Kim W."/>
        </authorList>
    </citation>
    <scope>NUCLEOTIDE SEQUENCE [LARGE SCALE GENOMIC DNA]</scope>
    <source>
        <strain evidence="1">SNU_AA5</strain>
        <tissue evidence="1">Soma without cirri and trophi</tissue>
    </source>
</reference>
<dbReference type="Proteomes" id="UP000440578">
    <property type="component" value="Unassembled WGS sequence"/>
</dbReference>
<dbReference type="EMBL" id="VIIS01000752">
    <property type="protein sequence ID" value="KAF0305441.1"/>
    <property type="molecule type" value="Genomic_DNA"/>
</dbReference>
<dbReference type="PANTHER" id="PTHR46461">
    <property type="entry name" value="KELCH DOMAIN-CONTAINING PROTEIN 3"/>
    <property type="match status" value="1"/>
</dbReference>
<evidence type="ECO:0000313" key="1">
    <source>
        <dbReference type="EMBL" id="KAF0305441.1"/>
    </source>
</evidence>
<comment type="caution">
    <text evidence="1">The sequence shown here is derived from an EMBL/GenBank/DDBJ whole genome shotgun (WGS) entry which is preliminary data.</text>
</comment>
<sequence length="88" mass="9719">MSLGRRRFYVIRPIPSKCRSVRGVLAMSHWTAMVEGGPVRVNHAAVVIEDTILSFGGYCAAEFDPHNPDKAMDIHAFSTGQCPDCTRL</sequence>
<gene>
    <name evidence="1" type="primary">KLHDC3</name>
    <name evidence="1" type="ORF">FJT64_022922</name>
</gene>
<protein>
    <submittedName>
        <fullName evidence="1">Kelch domain-containing protein 3</fullName>
    </submittedName>
</protein>
<proteinExistence type="predicted"/>
<dbReference type="GO" id="GO:0005737">
    <property type="term" value="C:cytoplasm"/>
    <property type="evidence" value="ECO:0007669"/>
    <property type="project" value="TreeGrafter"/>
</dbReference>
<dbReference type="PANTHER" id="PTHR46461:SF1">
    <property type="entry name" value="KELCH DOMAIN-CONTAINING PROTEIN 3"/>
    <property type="match status" value="1"/>
</dbReference>
<dbReference type="AlphaFoldDB" id="A0A6A4WTM6"/>
<name>A0A6A4WTM6_AMPAM</name>
<accession>A0A6A4WTM6</accession>
<dbReference type="GO" id="GO:0003682">
    <property type="term" value="F:chromatin binding"/>
    <property type="evidence" value="ECO:0007669"/>
    <property type="project" value="InterPro"/>
</dbReference>
<dbReference type="OrthoDB" id="432528at2759"/>
<evidence type="ECO:0000313" key="2">
    <source>
        <dbReference type="Proteomes" id="UP000440578"/>
    </source>
</evidence>